<evidence type="ECO:0000313" key="7">
    <source>
        <dbReference type="EMBL" id="TWT91620.1"/>
    </source>
</evidence>
<name>A0A5C5ZWY2_9BACT</name>
<feature type="region of interest" description="Disordered" evidence="5">
    <location>
        <begin position="1"/>
        <end position="34"/>
    </location>
</feature>
<keyword evidence="4 6" id="KW-0472">Membrane</keyword>
<dbReference type="GO" id="GO:0034755">
    <property type="term" value="P:iron ion transmembrane transport"/>
    <property type="evidence" value="ECO:0007669"/>
    <property type="project" value="TreeGrafter"/>
</dbReference>
<feature type="transmembrane region" description="Helical" evidence="6">
    <location>
        <begin position="214"/>
        <end position="234"/>
    </location>
</feature>
<evidence type="ECO:0000256" key="6">
    <source>
        <dbReference type="SAM" id="Phobius"/>
    </source>
</evidence>
<feature type="transmembrane region" description="Helical" evidence="6">
    <location>
        <begin position="446"/>
        <end position="465"/>
    </location>
</feature>
<dbReference type="Pfam" id="PF01566">
    <property type="entry name" value="Nramp"/>
    <property type="match status" value="1"/>
</dbReference>
<feature type="transmembrane region" description="Helical" evidence="6">
    <location>
        <begin position="240"/>
        <end position="259"/>
    </location>
</feature>
<dbReference type="InterPro" id="IPR001046">
    <property type="entry name" value="NRAMP_fam"/>
</dbReference>
<dbReference type="GO" id="GO:0015086">
    <property type="term" value="F:cadmium ion transmembrane transporter activity"/>
    <property type="evidence" value="ECO:0007669"/>
    <property type="project" value="TreeGrafter"/>
</dbReference>
<accession>A0A5C5ZWY2</accession>
<gene>
    <name evidence="7" type="ORF">Pla100_50110</name>
</gene>
<feature type="transmembrane region" description="Helical" evidence="6">
    <location>
        <begin position="68"/>
        <end position="86"/>
    </location>
</feature>
<feature type="transmembrane region" description="Helical" evidence="6">
    <location>
        <begin position="349"/>
        <end position="371"/>
    </location>
</feature>
<feature type="compositionally biased region" description="Polar residues" evidence="5">
    <location>
        <begin position="22"/>
        <end position="34"/>
    </location>
</feature>
<keyword evidence="8" id="KW-1185">Reference proteome</keyword>
<dbReference type="GO" id="GO:0005886">
    <property type="term" value="C:plasma membrane"/>
    <property type="evidence" value="ECO:0007669"/>
    <property type="project" value="TreeGrafter"/>
</dbReference>
<keyword evidence="2 6" id="KW-0812">Transmembrane</keyword>
<comment type="caution">
    <text evidence="7">The sequence shown here is derived from an EMBL/GenBank/DDBJ whole genome shotgun (WGS) entry which is preliminary data.</text>
</comment>
<dbReference type="Proteomes" id="UP000316213">
    <property type="component" value="Unassembled WGS sequence"/>
</dbReference>
<evidence type="ECO:0000256" key="2">
    <source>
        <dbReference type="ARBA" id="ARBA00022692"/>
    </source>
</evidence>
<dbReference type="EMBL" id="SJPM01000014">
    <property type="protein sequence ID" value="TWT91620.1"/>
    <property type="molecule type" value="Genomic_DNA"/>
</dbReference>
<evidence type="ECO:0000256" key="3">
    <source>
        <dbReference type="ARBA" id="ARBA00022989"/>
    </source>
</evidence>
<dbReference type="AlphaFoldDB" id="A0A5C5ZWY2"/>
<feature type="transmembrane region" description="Helical" evidence="6">
    <location>
        <begin position="507"/>
        <end position="528"/>
    </location>
</feature>
<protein>
    <submittedName>
        <fullName evidence="7">Manganese transport protein MntH</fullName>
    </submittedName>
</protein>
<organism evidence="7 8">
    <name type="scientific">Neorhodopirellula pilleata</name>
    <dbReference type="NCBI Taxonomy" id="2714738"/>
    <lineage>
        <taxon>Bacteria</taxon>
        <taxon>Pseudomonadati</taxon>
        <taxon>Planctomycetota</taxon>
        <taxon>Planctomycetia</taxon>
        <taxon>Pirellulales</taxon>
        <taxon>Pirellulaceae</taxon>
        <taxon>Neorhodopirellula</taxon>
    </lineage>
</organism>
<dbReference type="PANTHER" id="PTHR11706:SF3">
    <property type="entry name" value="METAL ION TRANSPORT PROTEIN"/>
    <property type="match status" value="1"/>
</dbReference>
<proteinExistence type="predicted"/>
<feature type="transmembrane region" description="Helical" evidence="6">
    <location>
        <begin position="38"/>
        <end position="56"/>
    </location>
</feature>
<feature type="transmembrane region" description="Helical" evidence="6">
    <location>
        <begin position="471"/>
        <end position="495"/>
    </location>
</feature>
<dbReference type="NCBIfam" id="NF037982">
    <property type="entry name" value="Nramp_1"/>
    <property type="match status" value="2"/>
</dbReference>
<feature type="transmembrane region" description="Helical" evidence="6">
    <location>
        <begin position="405"/>
        <end position="425"/>
    </location>
</feature>
<evidence type="ECO:0000256" key="5">
    <source>
        <dbReference type="SAM" id="MobiDB-lite"/>
    </source>
</evidence>
<feature type="transmembrane region" description="Helical" evidence="6">
    <location>
        <begin position="292"/>
        <end position="315"/>
    </location>
</feature>
<keyword evidence="3 6" id="KW-1133">Transmembrane helix</keyword>
<comment type="subcellular location">
    <subcellularLocation>
        <location evidence="1">Membrane</location>
        <topology evidence="1">Multi-pass membrane protein</topology>
    </subcellularLocation>
</comment>
<reference evidence="7 8" key="1">
    <citation type="submission" date="2019-02" db="EMBL/GenBank/DDBJ databases">
        <title>Deep-cultivation of Planctomycetes and their phenomic and genomic characterization uncovers novel biology.</title>
        <authorList>
            <person name="Wiegand S."/>
            <person name="Jogler M."/>
            <person name="Boedeker C."/>
            <person name="Pinto D."/>
            <person name="Vollmers J."/>
            <person name="Rivas-Marin E."/>
            <person name="Kohn T."/>
            <person name="Peeters S.H."/>
            <person name="Heuer A."/>
            <person name="Rast P."/>
            <person name="Oberbeckmann S."/>
            <person name="Bunk B."/>
            <person name="Jeske O."/>
            <person name="Meyerdierks A."/>
            <person name="Storesund J.E."/>
            <person name="Kallscheuer N."/>
            <person name="Luecker S."/>
            <person name="Lage O.M."/>
            <person name="Pohl T."/>
            <person name="Merkel B.J."/>
            <person name="Hornburger P."/>
            <person name="Mueller R.-W."/>
            <person name="Bruemmer F."/>
            <person name="Labrenz M."/>
            <person name="Spormann A.M."/>
            <person name="Op Den Camp H."/>
            <person name="Overmann J."/>
            <person name="Amann R."/>
            <person name="Jetten M.S.M."/>
            <person name="Mascher T."/>
            <person name="Medema M.H."/>
            <person name="Devos D.P."/>
            <person name="Kaster A.-K."/>
            <person name="Ovreas L."/>
            <person name="Rohde M."/>
            <person name="Galperin M.Y."/>
            <person name="Jogler C."/>
        </authorList>
    </citation>
    <scope>NUCLEOTIDE SEQUENCE [LARGE SCALE GENOMIC DNA]</scope>
    <source>
        <strain evidence="7 8">Pla100</strain>
    </source>
</reference>
<evidence type="ECO:0000256" key="1">
    <source>
        <dbReference type="ARBA" id="ARBA00004141"/>
    </source>
</evidence>
<dbReference type="PANTHER" id="PTHR11706">
    <property type="entry name" value="SOLUTE CARRIER PROTEIN FAMILY 11 MEMBER"/>
    <property type="match status" value="1"/>
</dbReference>
<dbReference type="GO" id="GO:0005384">
    <property type="term" value="F:manganese ion transmembrane transporter activity"/>
    <property type="evidence" value="ECO:0007669"/>
    <property type="project" value="TreeGrafter"/>
</dbReference>
<sequence>MAADEVLDDMTHPTASERGPMSGQSATTRQPPTTSFRILGSVGPGLIVAGSIVGSGELIATTKTGAEAGFTLLWLIVLGCVVKVFAQIELGRYTLTSGKTTLQALDEVPGPRVSGRGNWLVWYWLVMWLASVSQQGGIVGGVGQALSISAPLTVQGRDANRLADEEQLLRFDQFAAEAADTNVDSEDFQARASRVAELRSEYESRYNNTSPHDVEIWAAIMAVATSLVLVWGRYGLIQSFSTVLVASFTLLTIVNVFLLQDEPSYRVSWSEIFSGLSFGLPEGVAGSTARPIVTALATFGIIGVGAAELIVYPYWCLEKGYGRFTGPNDGTPQWKERAAGWMRVMRVDAWGAMVVYTFATIAFYLMGAAVLHRIGLNPEKSDMVRTLAVMFVPVFSDWASTVFLFGAIAVLYSTFFVANASHARVFSDALRVMGVIDGSEATQQKWIRIFSGLFPLICLLIYVAFPSPAQLVLLSGVAQGIMLPMLAAAALYFRYYRIDDALRPGRLWDVMLWLSAFAMLITGGWTIVSQF</sequence>
<dbReference type="OrthoDB" id="9787548at2"/>
<evidence type="ECO:0000256" key="4">
    <source>
        <dbReference type="ARBA" id="ARBA00023136"/>
    </source>
</evidence>
<evidence type="ECO:0000313" key="8">
    <source>
        <dbReference type="Proteomes" id="UP000316213"/>
    </source>
</evidence>